<dbReference type="AlphaFoldDB" id="A0AAP0B2D0"/>
<accession>A0AAP0B2D0</accession>
<sequence length="56" mass="6107">MSECALTFSQAEPAFDIVKDIHKLAQAQRPMSSIACTLTSSCTSSFIYGCRTIDKC</sequence>
<reference evidence="1 2" key="1">
    <citation type="journal article" date="2022" name="Nat. Plants">
        <title>Genomes of leafy and leafless Platanthera orchids illuminate the evolution of mycoheterotrophy.</title>
        <authorList>
            <person name="Li M.H."/>
            <person name="Liu K.W."/>
            <person name="Li Z."/>
            <person name="Lu H.C."/>
            <person name="Ye Q.L."/>
            <person name="Zhang D."/>
            <person name="Wang J.Y."/>
            <person name="Li Y.F."/>
            <person name="Zhong Z.M."/>
            <person name="Liu X."/>
            <person name="Yu X."/>
            <person name="Liu D.K."/>
            <person name="Tu X.D."/>
            <person name="Liu B."/>
            <person name="Hao Y."/>
            <person name="Liao X.Y."/>
            <person name="Jiang Y.T."/>
            <person name="Sun W.H."/>
            <person name="Chen J."/>
            <person name="Chen Y.Q."/>
            <person name="Ai Y."/>
            <person name="Zhai J.W."/>
            <person name="Wu S.S."/>
            <person name="Zhou Z."/>
            <person name="Hsiao Y.Y."/>
            <person name="Wu W.L."/>
            <person name="Chen Y.Y."/>
            <person name="Lin Y.F."/>
            <person name="Hsu J.L."/>
            <person name="Li C.Y."/>
            <person name="Wang Z.W."/>
            <person name="Zhao X."/>
            <person name="Zhong W.Y."/>
            <person name="Ma X.K."/>
            <person name="Ma L."/>
            <person name="Huang J."/>
            <person name="Chen G.Z."/>
            <person name="Huang M.Z."/>
            <person name="Huang L."/>
            <person name="Peng D.H."/>
            <person name="Luo Y.B."/>
            <person name="Zou S.Q."/>
            <person name="Chen S.P."/>
            <person name="Lan S."/>
            <person name="Tsai W.C."/>
            <person name="Van de Peer Y."/>
            <person name="Liu Z.J."/>
        </authorList>
    </citation>
    <scope>NUCLEOTIDE SEQUENCE [LARGE SCALE GENOMIC DNA]</scope>
    <source>
        <strain evidence="1">Lor287</strain>
    </source>
</reference>
<gene>
    <name evidence="1" type="ORF">KSP39_PZI019775</name>
</gene>
<proteinExistence type="predicted"/>
<evidence type="ECO:0000313" key="2">
    <source>
        <dbReference type="Proteomes" id="UP001418222"/>
    </source>
</evidence>
<organism evidence="1 2">
    <name type="scientific">Platanthera zijinensis</name>
    <dbReference type="NCBI Taxonomy" id="2320716"/>
    <lineage>
        <taxon>Eukaryota</taxon>
        <taxon>Viridiplantae</taxon>
        <taxon>Streptophyta</taxon>
        <taxon>Embryophyta</taxon>
        <taxon>Tracheophyta</taxon>
        <taxon>Spermatophyta</taxon>
        <taxon>Magnoliopsida</taxon>
        <taxon>Liliopsida</taxon>
        <taxon>Asparagales</taxon>
        <taxon>Orchidaceae</taxon>
        <taxon>Orchidoideae</taxon>
        <taxon>Orchideae</taxon>
        <taxon>Orchidinae</taxon>
        <taxon>Platanthera</taxon>
    </lineage>
</organism>
<dbReference type="Proteomes" id="UP001418222">
    <property type="component" value="Unassembled WGS sequence"/>
</dbReference>
<keyword evidence="2" id="KW-1185">Reference proteome</keyword>
<comment type="caution">
    <text evidence="1">The sequence shown here is derived from an EMBL/GenBank/DDBJ whole genome shotgun (WGS) entry which is preliminary data.</text>
</comment>
<protein>
    <submittedName>
        <fullName evidence="1">Uncharacterized protein</fullName>
    </submittedName>
</protein>
<evidence type="ECO:0000313" key="1">
    <source>
        <dbReference type="EMBL" id="KAK8924063.1"/>
    </source>
</evidence>
<dbReference type="EMBL" id="JBBWWQ010000017">
    <property type="protein sequence ID" value="KAK8924063.1"/>
    <property type="molecule type" value="Genomic_DNA"/>
</dbReference>
<name>A0AAP0B2D0_9ASPA</name>